<organism evidence="1 2">
    <name type="scientific">Xanthocytophaga flava</name>
    <dbReference type="NCBI Taxonomy" id="3048013"/>
    <lineage>
        <taxon>Bacteria</taxon>
        <taxon>Pseudomonadati</taxon>
        <taxon>Bacteroidota</taxon>
        <taxon>Cytophagia</taxon>
        <taxon>Cytophagales</taxon>
        <taxon>Rhodocytophagaceae</taxon>
        <taxon>Xanthocytophaga</taxon>
    </lineage>
</organism>
<proteinExistence type="predicted"/>
<gene>
    <name evidence="1" type="ORF">QNI16_36495</name>
</gene>
<protein>
    <submittedName>
        <fullName evidence="1">Uncharacterized protein</fullName>
    </submittedName>
</protein>
<sequence length="145" mass="16388">MEEIKRVVEVVKQQCVVKTIAGGGNGSIILFEIGEPVAYILYIYCTWRLEKGNEVLSGWNESPDPETGSLTLTITALEGDIIEEVSLSNFYDLSIHFKSGKRLTVFCDITPNLEGDYTNWSFCDIHTNKCYTIDKNFSVQLETYN</sequence>
<dbReference type="EMBL" id="JASJOS010000026">
    <property type="protein sequence ID" value="MDJ1486039.1"/>
    <property type="molecule type" value="Genomic_DNA"/>
</dbReference>
<accession>A0AAE3R0F4</accession>
<dbReference type="AlphaFoldDB" id="A0AAE3R0F4"/>
<name>A0AAE3R0F4_9BACT</name>
<dbReference type="Proteomes" id="UP001241110">
    <property type="component" value="Unassembled WGS sequence"/>
</dbReference>
<comment type="caution">
    <text evidence="1">The sequence shown here is derived from an EMBL/GenBank/DDBJ whole genome shotgun (WGS) entry which is preliminary data.</text>
</comment>
<evidence type="ECO:0000313" key="2">
    <source>
        <dbReference type="Proteomes" id="UP001241110"/>
    </source>
</evidence>
<evidence type="ECO:0000313" key="1">
    <source>
        <dbReference type="EMBL" id="MDJ1486039.1"/>
    </source>
</evidence>
<dbReference type="RefSeq" id="WP_313989363.1">
    <property type="nucleotide sequence ID" value="NZ_JASJOS010000026.1"/>
</dbReference>
<reference evidence="1" key="1">
    <citation type="submission" date="2023-05" db="EMBL/GenBank/DDBJ databases">
        <authorList>
            <person name="Zhang X."/>
        </authorList>
    </citation>
    <scope>NUCLEOTIDE SEQUENCE</scope>
    <source>
        <strain evidence="1">YF14B1</strain>
    </source>
</reference>